<accession>A0A4R2RCA6</accession>
<dbReference type="GO" id="GO:0046983">
    <property type="term" value="F:protein dimerization activity"/>
    <property type="evidence" value="ECO:0007669"/>
    <property type="project" value="InterPro"/>
</dbReference>
<dbReference type="InterPro" id="IPR036638">
    <property type="entry name" value="HLH_DNA-bd_sf"/>
</dbReference>
<dbReference type="Pfam" id="PF09388">
    <property type="entry name" value="SpoOE-like"/>
    <property type="match status" value="1"/>
</dbReference>
<proteinExistence type="predicted"/>
<name>A0A4R2RCA6_9FIRM</name>
<dbReference type="Gene3D" id="4.10.280.10">
    <property type="entry name" value="Helix-loop-helix DNA-binding domain"/>
    <property type="match status" value="1"/>
</dbReference>
<comment type="caution">
    <text evidence="1">The sequence shown here is derived from an EMBL/GenBank/DDBJ whole genome shotgun (WGS) entry which is preliminary data.</text>
</comment>
<dbReference type="InterPro" id="IPR037208">
    <property type="entry name" value="Spo0E-like_sf"/>
</dbReference>
<gene>
    <name evidence="1" type="ORF">EDD73_1478</name>
</gene>
<sequence>MVNDLPLVQRIEQKREKMINADRIGLGWDEVYRLSVELDELIVRFMRETQHHNYTN</sequence>
<evidence type="ECO:0000313" key="2">
    <source>
        <dbReference type="Proteomes" id="UP000294813"/>
    </source>
</evidence>
<dbReference type="Proteomes" id="UP000294813">
    <property type="component" value="Unassembled WGS sequence"/>
</dbReference>
<dbReference type="OrthoDB" id="2084348at2"/>
<dbReference type="RefSeq" id="WP_131921046.1">
    <property type="nucleotide sequence ID" value="NZ_JAOQNU010000048.1"/>
</dbReference>
<reference evidence="1 2" key="1">
    <citation type="submission" date="2019-03" db="EMBL/GenBank/DDBJ databases">
        <title>Genomic Encyclopedia of Type Strains, Phase IV (KMG-IV): sequencing the most valuable type-strain genomes for metagenomic binning, comparative biology and taxonomic classification.</title>
        <authorList>
            <person name="Goeker M."/>
        </authorList>
    </citation>
    <scope>NUCLEOTIDE SEQUENCE [LARGE SCALE GENOMIC DNA]</scope>
    <source>
        <strain evidence="1 2">DSM 11170</strain>
    </source>
</reference>
<dbReference type="SUPFAM" id="SSF140500">
    <property type="entry name" value="BAS1536-like"/>
    <property type="match status" value="1"/>
</dbReference>
<dbReference type="InterPro" id="IPR018540">
    <property type="entry name" value="Spo0E-like"/>
</dbReference>
<evidence type="ECO:0000313" key="1">
    <source>
        <dbReference type="EMBL" id="TCP59878.1"/>
    </source>
</evidence>
<dbReference type="EMBL" id="SLXT01000047">
    <property type="protein sequence ID" value="TCP59878.1"/>
    <property type="molecule type" value="Genomic_DNA"/>
</dbReference>
<organism evidence="1 2">
    <name type="scientific">Heliophilum fasciatum</name>
    <dbReference type="NCBI Taxonomy" id="35700"/>
    <lineage>
        <taxon>Bacteria</taxon>
        <taxon>Bacillati</taxon>
        <taxon>Bacillota</taxon>
        <taxon>Clostridia</taxon>
        <taxon>Eubacteriales</taxon>
        <taxon>Heliobacteriaceae</taxon>
        <taxon>Heliophilum</taxon>
    </lineage>
</organism>
<keyword evidence="2" id="KW-1185">Reference proteome</keyword>
<dbReference type="AlphaFoldDB" id="A0A4R2RCA6"/>
<dbReference type="GO" id="GO:0043937">
    <property type="term" value="P:regulation of sporulation"/>
    <property type="evidence" value="ECO:0007669"/>
    <property type="project" value="InterPro"/>
</dbReference>
<protein>
    <submittedName>
        <fullName evidence="1">Spo0E like sporulation regulatory protein</fullName>
    </submittedName>
</protein>